<dbReference type="EMBL" id="AYKG01000008">
    <property type="protein sequence ID" value="ROO30970.1"/>
    <property type="molecule type" value="Genomic_DNA"/>
</dbReference>
<dbReference type="PIRSF" id="PIRSF035009">
    <property type="entry name" value="UCP035009_HSDR_N"/>
    <property type="match status" value="1"/>
</dbReference>
<dbReference type="Proteomes" id="UP000285310">
    <property type="component" value="Unassembled WGS sequence"/>
</dbReference>
<dbReference type="RefSeq" id="WP_123657329.1">
    <property type="nucleotide sequence ID" value="NZ_AYKG01000008.1"/>
</dbReference>
<feature type="domain" description="Restriction endonuclease type I HsdR N-terminal" evidence="2">
    <location>
        <begin position="23"/>
        <end position="127"/>
    </location>
</feature>
<protein>
    <submittedName>
        <fullName evidence="3">Restriction endonuclease or methylase</fullName>
    </submittedName>
</protein>
<keyword evidence="3" id="KW-0808">Transferase</keyword>
<evidence type="ECO:0000313" key="3">
    <source>
        <dbReference type="EMBL" id="ROO30970.1"/>
    </source>
</evidence>
<dbReference type="GO" id="GO:0032259">
    <property type="term" value="P:methylation"/>
    <property type="evidence" value="ECO:0007669"/>
    <property type="project" value="UniProtKB-KW"/>
</dbReference>
<dbReference type="GO" id="GO:0004519">
    <property type="term" value="F:endonuclease activity"/>
    <property type="evidence" value="ECO:0007669"/>
    <property type="project" value="UniProtKB-KW"/>
</dbReference>
<organism evidence="3 4">
    <name type="scientific">Salinisphaera japonica YTM-1</name>
    <dbReference type="NCBI Taxonomy" id="1209778"/>
    <lineage>
        <taxon>Bacteria</taxon>
        <taxon>Pseudomonadati</taxon>
        <taxon>Pseudomonadota</taxon>
        <taxon>Gammaproteobacteria</taxon>
        <taxon>Salinisphaerales</taxon>
        <taxon>Salinisphaeraceae</taxon>
        <taxon>Salinisphaera</taxon>
    </lineage>
</organism>
<dbReference type="InParanoid" id="A0A423PZK0"/>
<dbReference type="AlphaFoldDB" id="A0A423PZK0"/>
<dbReference type="InterPro" id="IPR007409">
    <property type="entry name" value="Restrct_endonuc_type1_HsdR_N"/>
</dbReference>
<dbReference type="InterPro" id="IPR017035">
    <property type="entry name" value="UCP035009_HsdR_All3000-type"/>
</dbReference>
<comment type="caution">
    <text evidence="3">The sequence shown here is derived from an EMBL/GenBank/DDBJ whole genome shotgun (WGS) entry which is preliminary data.</text>
</comment>
<accession>A0A423PZK0</accession>
<keyword evidence="3" id="KW-0255">Endonuclease</keyword>
<keyword evidence="4" id="KW-1185">Reference proteome</keyword>
<name>A0A423PZK0_9GAMM</name>
<dbReference type="Pfam" id="PF04313">
    <property type="entry name" value="HSDR_N"/>
    <property type="match status" value="1"/>
</dbReference>
<keyword evidence="3" id="KW-0540">Nuclease</keyword>
<keyword evidence="3" id="KW-0489">Methyltransferase</keyword>
<gene>
    <name evidence="3" type="ORF">SAJA_03890</name>
</gene>
<feature type="compositionally biased region" description="Basic and acidic residues" evidence="1">
    <location>
        <begin position="251"/>
        <end position="260"/>
    </location>
</feature>
<keyword evidence="3" id="KW-0378">Hydrolase</keyword>
<feature type="region of interest" description="Disordered" evidence="1">
    <location>
        <begin position="235"/>
        <end position="264"/>
    </location>
</feature>
<evidence type="ECO:0000256" key="1">
    <source>
        <dbReference type="SAM" id="MobiDB-lite"/>
    </source>
</evidence>
<sequence>MDLIDRLRDLSNRVERQSSNVGSEEATKTAFVLPFLQALGYDVFNPEEIIPEFTADHGVKKGEKVDYAIKLDGQIMVLIECKPLGAVLDAKYAGQLFRYFGVTDARFAILSDGARYLFYSDLDRANRMDDRSFFEFNLRDFNEARVEELKQFTKSAFDLDNILSTASNLKYRRALKAEIASEFKEPSQEFVKMIAGRVYSGRLTSSVKEEFTELTRAACTEFIRDRVNDRIQSAFEKDGTSLPEPAPAEDPNAKPDDSSSAKDGIVTTPEEWRAYRIVQAIGAQITDPERIYMRDAKSYCAILFDDNNRRTICRFHFGARKNAISVFTPDEEQRFELERVTDIYKYSDAISSAVSQYIDDK</sequence>
<dbReference type="GO" id="GO:0008168">
    <property type="term" value="F:methyltransferase activity"/>
    <property type="evidence" value="ECO:0007669"/>
    <property type="project" value="UniProtKB-KW"/>
</dbReference>
<evidence type="ECO:0000259" key="2">
    <source>
        <dbReference type="Pfam" id="PF04313"/>
    </source>
</evidence>
<evidence type="ECO:0000313" key="4">
    <source>
        <dbReference type="Proteomes" id="UP000285310"/>
    </source>
</evidence>
<reference evidence="3 4" key="1">
    <citation type="submission" date="2013-10" db="EMBL/GenBank/DDBJ databases">
        <title>Salinisphaera japonica YTM-1 Genome Sequencing.</title>
        <authorList>
            <person name="Lai Q."/>
            <person name="Li C."/>
            <person name="Shao Z."/>
        </authorList>
    </citation>
    <scope>NUCLEOTIDE SEQUENCE [LARGE SCALE GENOMIC DNA]</scope>
    <source>
        <strain evidence="3 4">YTM-1</strain>
    </source>
</reference>
<proteinExistence type="predicted"/>
<dbReference type="OrthoDB" id="9148007at2"/>